<protein>
    <recommendedName>
        <fullName evidence="3">DUF4003 domain-containing protein</fullName>
    </recommendedName>
</protein>
<dbReference type="OrthoDB" id="1778393at2"/>
<keyword evidence="2" id="KW-1185">Reference proteome</keyword>
<dbReference type="Proteomes" id="UP000218887">
    <property type="component" value="Unassembled WGS sequence"/>
</dbReference>
<gene>
    <name evidence="1" type="ORF">CIL05_01900</name>
</gene>
<dbReference type="InterPro" id="IPR025062">
    <property type="entry name" value="DUF4003"/>
</dbReference>
<name>A0A2A2IIS0_9BACI</name>
<evidence type="ECO:0000313" key="2">
    <source>
        <dbReference type="Proteomes" id="UP000218887"/>
    </source>
</evidence>
<dbReference type="RefSeq" id="WP_095653801.1">
    <property type="nucleotide sequence ID" value="NZ_NPOA01000001.1"/>
</dbReference>
<evidence type="ECO:0008006" key="3">
    <source>
        <dbReference type="Google" id="ProtNLM"/>
    </source>
</evidence>
<organism evidence="1 2">
    <name type="scientific">Virgibacillus profundi</name>
    <dbReference type="NCBI Taxonomy" id="2024555"/>
    <lineage>
        <taxon>Bacteria</taxon>
        <taxon>Bacillati</taxon>
        <taxon>Bacillota</taxon>
        <taxon>Bacilli</taxon>
        <taxon>Bacillales</taxon>
        <taxon>Bacillaceae</taxon>
        <taxon>Virgibacillus</taxon>
    </lineage>
</organism>
<dbReference type="AlphaFoldDB" id="A0A2A2IIS0"/>
<dbReference type="EMBL" id="NPOA01000001">
    <property type="protein sequence ID" value="PAV31432.1"/>
    <property type="molecule type" value="Genomic_DNA"/>
</dbReference>
<evidence type="ECO:0000313" key="1">
    <source>
        <dbReference type="EMBL" id="PAV31432.1"/>
    </source>
</evidence>
<proteinExistence type="predicted"/>
<sequence length="327" mass="37159">MNKDKITSYAQIYEVLKDEMKWKVPDKRILMTITSLYVMNNKKLNPEQLLQLADKIKSRASLFSSMRSYSRFTTAAMLYVNFENPQKEISTLFSLYGQFKKAKFKSGVYTYIAASILLTNKDKELQSDQIIAKAKDIYEGMKSEHIFLTGTSDYPLAALLAFEEQSDIIQHIEKFYDELAKNGFRKGNDLQFLSHILSLSKEANVQDLISRSIRVSDDFKAYGMKPKSKYYPVIGMLALLPQKDVNMNEISAMYEQLNEEKHFKWQKDLNVTMAVSFYVNEKSEHSGLADASIRTTLEMILQAQQAVMISTIAATTAAANSNNGGGN</sequence>
<dbReference type="Pfam" id="PF13170">
    <property type="entry name" value="DUF4003"/>
    <property type="match status" value="1"/>
</dbReference>
<comment type="caution">
    <text evidence="1">The sequence shown here is derived from an EMBL/GenBank/DDBJ whole genome shotgun (WGS) entry which is preliminary data.</text>
</comment>
<accession>A0A2A2IIS0</accession>
<reference evidence="1 2" key="1">
    <citation type="submission" date="2017-08" db="EMBL/GenBank/DDBJ databases">
        <title>Virgibacillus indicus sp. nov. and Virgibacillus profoundi sp. nov, two moderately halophilic bacteria isolated from marine sediment by using the Microfluidic Streak Plate.</title>
        <authorList>
            <person name="Xu B."/>
            <person name="Hu B."/>
            <person name="Wang J."/>
            <person name="Zhu Y."/>
            <person name="Huang L."/>
            <person name="Du W."/>
            <person name="Huang Y."/>
        </authorList>
    </citation>
    <scope>NUCLEOTIDE SEQUENCE [LARGE SCALE GENOMIC DNA]</scope>
    <source>
        <strain evidence="1 2">IO3-P3-H5</strain>
    </source>
</reference>